<evidence type="ECO:0000256" key="1">
    <source>
        <dbReference type="SAM" id="MobiDB-lite"/>
    </source>
</evidence>
<keyword evidence="2" id="KW-0812">Transmembrane</keyword>
<dbReference type="EMBL" id="JACOOI010000044">
    <property type="protein sequence ID" value="MBC5646088.1"/>
    <property type="molecule type" value="Genomic_DNA"/>
</dbReference>
<keyword evidence="2" id="KW-0472">Membrane</keyword>
<keyword evidence="2" id="KW-1133">Transmembrane helix</keyword>
<feature type="region of interest" description="Disordered" evidence="1">
    <location>
        <begin position="838"/>
        <end position="858"/>
    </location>
</feature>
<feature type="transmembrane region" description="Helical" evidence="2">
    <location>
        <begin position="1404"/>
        <end position="1424"/>
    </location>
</feature>
<evidence type="ECO:0000313" key="4">
    <source>
        <dbReference type="EMBL" id="MBC5646088.1"/>
    </source>
</evidence>
<dbReference type="RefSeq" id="WP_186961636.1">
    <property type="nucleotide sequence ID" value="NZ_JACOOI010000044.1"/>
</dbReference>
<evidence type="ECO:0000259" key="3">
    <source>
        <dbReference type="Pfam" id="PF02514"/>
    </source>
</evidence>
<comment type="caution">
    <text evidence="4">The sequence shown here is derived from an EMBL/GenBank/DDBJ whole genome shotgun (WGS) entry which is preliminary data.</text>
</comment>
<dbReference type="PANTHER" id="PTHR44119">
    <property type="entry name" value="MAGNESIUM-CHELATASE SUBUNIT CHLH, CHLOROPLASTIC"/>
    <property type="match status" value="1"/>
</dbReference>
<accession>A0ABR7E8V4</accession>
<name>A0ABR7E8V4_9BACT</name>
<sequence length="1435" mass="159629">MMKRNLIIAGTLVAVVLVAWFIWARVAGTTKVALVNFPNYQVAKMAKSLDTGFIDLKQLTIDDFDQLNRYDAVLVFGMGIRMTDEHRAVLEKLKAKQVPVFSTAVTDPVNNISSLDSIQNKRVGDYLSNGGTANYRSLFNYIRQDLTGKSLFTGEIKEPVEISSDVLFHLDDERVFDTVADYEKYYKENGYYKENAPKVALIVGMAGPFDTNKDHLDSLIVSLEQRNMNVYPVSGFASRLQLLEDINPAAVIYMPHGRLLMGQGEKAVEWLKAHNVPMFCPITINDTYDNWMADKRGMAGGFMSQSIVMPELDGGIAPFALNAQFIDKDGLYLFKNIPGRLAQFTDMVANYLNLQTLPNKDKKIAIYYYKGPGKNAMTVAGLEVVPSLYNFLKKLKAEGYDLSSLPATETAFEAMINEQGPVFNAYAEGNIQKYLDSGYPAWVSSPQYSAWLEDILSPAMQDTLVSHYGRGLGDFYTREADGIEQIAVTRIDLGNVVLLPQPTQGTGDNSFAAVHGSNEVPPHHYIASYLWVQKDFKADAMIHFGTHGSLEFIPGKQVALSSDDWTDRLVGSLPHFYLYTISDVGEGLIAKRRSYATTISHLTPPFIETGLRWEVDDLLNDIKRYLATDLRDESLNRKIKNKAIQMGLHRDLQLDSLRTQAYTDAEIEKIENFAEELCAEKIVGGQYTLGVPYEESKIASSVKLMCTEPIAFSLANLDEVQKKVTRKQIENQAFFNDNYRTKAQLAVKQVMDNPALANDPALLARLGVSPETVAKAQAIKKAAEPKMNRMMAMMMSKMTEESKDGKKPKMGHGHPAGIPKTGKMPDAVKKMLEEKMKGEQMPADTTVGKQHPVDGKSGATQQMDTVTREQLLFANAVLDIQQAIQHVNNYREYLRHTPQMELDAFINALNGHYVAPSPGGDVISDPNVLPTGRNLYGINAEATPTPAAWEKGKEMANRMLAEHAKNHGGATPQKVSFTLWSGSFIESEGATIGEILYLLGVEPIRDQFNRVLDIRLIDTKDLGRPRVDVVVQTSGQLRDVAASRLTLIQKAVDMAAAAGGGDDNYVAKGRNDAERVLLDKGFSPKEAREYATQRVFGGANGMYGTGITAMVESGDRWENESEIANVYLNNMGATYGNEKDFGGFKPGIFEAALQNTEAVVQPRQSNTWGALSLDHVYEFMGGISLTVRNVTGNDPDAYFNDLRNRHQARVQDLKSAIGVETRSTLFNPVYMKEQMKEGASAANAMSETIRNTYGWNVMKPKAIDNEIWDQYYDVFVNDKLNVGVREFFERENPAALQEATAVMMETARKGYWKATPEQLRNIAALHSELVEKYDAGCSGFVCDNAKLRTFIGEQLSAESAKQYQGKIESARNESISGDDKGVVLKKDKSVQTQESVLGDNISSFSLALISFFWLAVIFLLIFFIRKRTRKGKRRK</sequence>
<proteinExistence type="predicted"/>
<organism evidence="4 5">
    <name type="scientific">Parabacteroides segnis</name>
    <dbReference type="NCBI Taxonomy" id="2763058"/>
    <lineage>
        <taxon>Bacteria</taxon>
        <taxon>Pseudomonadati</taxon>
        <taxon>Bacteroidota</taxon>
        <taxon>Bacteroidia</taxon>
        <taxon>Bacteroidales</taxon>
        <taxon>Tannerellaceae</taxon>
        <taxon>Parabacteroides</taxon>
    </lineage>
</organism>
<gene>
    <name evidence="4" type="ORF">H8S77_24745</name>
</gene>
<dbReference type="Pfam" id="PF02514">
    <property type="entry name" value="CobN-Mg_chel"/>
    <property type="match status" value="1"/>
</dbReference>
<dbReference type="PANTHER" id="PTHR44119:SF1">
    <property type="entry name" value="MAGNESIUM-CHELATASE SUBUNIT CHLH, CHLOROPLASTIC"/>
    <property type="match status" value="1"/>
</dbReference>
<dbReference type="InterPro" id="IPR003672">
    <property type="entry name" value="CobN/Mg_chltase"/>
</dbReference>
<feature type="region of interest" description="Disordered" evidence="1">
    <location>
        <begin position="800"/>
        <end position="823"/>
    </location>
</feature>
<feature type="domain" description="CobN/magnesium chelatase" evidence="3">
    <location>
        <begin position="125"/>
        <end position="1319"/>
    </location>
</feature>
<dbReference type="Proteomes" id="UP000644010">
    <property type="component" value="Unassembled WGS sequence"/>
</dbReference>
<evidence type="ECO:0000256" key="2">
    <source>
        <dbReference type="SAM" id="Phobius"/>
    </source>
</evidence>
<protein>
    <submittedName>
        <fullName evidence="4">Cobaltochelatase subunit CobN</fullName>
    </submittedName>
</protein>
<evidence type="ECO:0000313" key="5">
    <source>
        <dbReference type="Proteomes" id="UP000644010"/>
    </source>
</evidence>
<keyword evidence="5" id="KW-1185">Reference proteome</keyword>
<reference evidence="4 5" key="1">
    <citation type="submission" date="2020-08" db="EMBL/GenBank/DDBJ databases">
        <title>Genome public.</title>
        <authorList>
            <person name="Liu C."/>
            <person name="Sun Q."/>
        </authorList>
    </citation>
    <scope>NUCLEOTIDE SEQUENCE [LARGE SCALE GENOMIC DNA]</scope>
    <source>
        <strain evidence="4 5">BX2</strain>
    </source>
</reference>